<evidence type="ECO:0000313" key="1">
    <source>
        <dbReference type="EMBL" id="GAB05656.1"/>
    </source>
</evidence>
<evidence type="ECO:0000313" key="2">
    <source>
        <dbReference type="Proteomes" id="UP000006023"/>
    </source>
</evidence>
<proteinExistence type="predicted"/>
<dbReference type="Gene3D" id="3.40.50.300">
    <property type="entry name" value="P-loop containing nucleotide triphosphate hydrolases"/>
    <property type="match status" value="1"/>
</dbReference>
<gene>
    <name evidence="1" type="ORF">GOAMR_40_01460</name>
</gene>
<keyword evidence="2" id="KW-1185">Reference proteome</keyword>
<name>G7GPY1_9ACTN</name>
<reference evidence="1 2" key="1">
    <citation type="submission" date="2011-11" db="EMBL/GenBank/DDBJ databases">
        <title>Whole genome shotgun sequence of Gordonia amarae NBRC 15530.</title>
        <authorList>
            <person name="Takarada H."/>
            <person name="Hosoyama A."/>
            <person name="Tsuchikane K."/>
            <person name="Katsumata H."/>
            <person name="Yamazaki S."/>
            <person name="Fujita N."/>
        </authorList>
    </citation>
    <scope>NUCLEOTIDE SEQUENCE [LARGE SCALE GENOMIC DNA]</scope>
    <source>
        <strain evidence="1 2">NBRC 15530</strain>
    </source>
</reference>
<dbReference type="Proteomes" id="UP000006023">
    <property type="component" value="Unassembled WGS sequence"/>
</dbReference>
<accession>G7GPY1</accession>
<dbReference type="InterPro" id="IPR027417">
    <property type="entry name" value="P-loop_NTPase"/>
</dbReference>
<dbReference type="AlphaFoldDB" id="G7GPY1"/>
<dbReference type="eggNOG" id="COG0572">
    <property type="taxonomic scope" value="Bacteria"/>
</dbReference>
<organism evidence="1 2">
    <name type="scientific">Gordonia amarae NBRC 15530</name>
    <dbReference type="NCBI Taxonomy" id="1075090"/>
    <lineage>
        <taxon>Bacteria</taxon>
        <taxon>Bacillati</taxon>
        <taxon>Actinomycetota</taxon>
        <taxon>Actinomycetes</taxon>
        <taxon>Mycobacteriales</taxon>
        <taxon>Gordoniaceae</taxon>
        <taxon>Gordonia</taxon>
    </lineage>
</organism>
<dbReference type="SUPFAM" id="SSF52540">
    <property type="entry name" value="P-loop containing nucleoside triphosphate hydrolases"/>
    <property type="match status" value="1"/>
</dbReference>
<dbReference type="EMBL" id="BAED01000040">
    <property type="protein sequence ID" value="GAB05656.1"/>
    <property type="molecule type" value="Genomic_DNA"/>
</dbReference>
<dbReference type="STRING" id="1075090.GOAMR_40_01460"/>
<protein>
    <recommendedName>
        <fullName evidence="3">Uridine kinase</fullName>
    </recommendedName>
</protein>
<sequence length="155" mass="17279">MQDIDSARGYYEDAYDFGSLASKVLRPLGPGGDRRYATKVHDLVTDEIVTGQAPAIAPTDAVMIFDATFIQRPELDGLWDDVVYLHAEESVALDRGIARDAANLGGVNRARQAYERRYMAACRIYVDERNPAARASIVVDNTDPMLPQMVRMRSR</sequence>
<evidence type="ECO:0008006" key="3">
    <source>
        <dbReference type="Google" id="ProtNLM"/>
    </source>
</evidence>
<comment type="caution">
    <text evidence="1">The sequence shown here is derived from an EMBL/GenBank/DDBJ whole genome shotgun (WGS) entry which is preliminary data.</text>
</comment>